<reference evidence="2" key="1">
    <citation type="journal article" date="2019" name="Int. J. Syst. Evol. Microbiol.">
        <title>The Global Catalogue of Microorganisms (GCM) 10K type strain sequencing project: providing services to taxonomists for standard genome sequencing and annotation.</title>
        <authorList>
            <consortium name="The Broad Institute Genomics Platform"/>
            <consortium name="The Broad Institute Genome Sequencing Center for Infectious Disease"/>
            <person name="Wu L."/>
            <person name="Ma J."/>
        </authorList>
    </citation>
    <scope>NUCLEOTIDE SEQUENCE [LARGE SCALE GENOMIC DNA]</scope>
    <source>
        <strain evidence="2">WYCCWR 12678</strain>
    </source>
</reference>
<comment type="caution">
    <text evidence="1">The sequence shown here is derived from an EMBL/GenBank/DDBJ whole genome shotgun (WGS) entry which is preliminary data.</text>
</comment>
<evidence type="ECO:0000313" key="1">
    <source>
        <dbReference type="EMBL" id="MFC4767376.1"/>
    </source>
</evidence>
<name>A0ABV9PZK7_9BACL</name>
<keyword evidence="2" id="KW-1185">Reference proteome</keyword>
<dbReference type="Proteomes" id="UP001596002">
    <property type="component" value="Unassembled WGS sequence"/>
</dbReference>
<dbReference type="RefSeq" id="WP_380025299.1">
    <property type="nucleotide sequence ID" value="NZ_JBHSHC010000053.1"/>
</dbReference>
<organism evidence="1 2">
    <name type="scientific">Effusibacillus consociatus</name>
    <dbReference type="NCBI Taxonomy" id="1117041"/>
    <lineage>
        <taxon>Bacteria</taxon>
        <taxon>Bacillati</taxon>
        <taxon>Bacillota</taxon>
        <taxon>Bacilli</taxon>
        <taxon>Bacillales</taxon>
        <taxon>Alicyclobacillaceae</taxon>
        <taxon>Effusibacillus</taxon>
    </lineage>
</organism>
<protein>
    <submittedName>
        <fullName evidence="1">Helix-turn-helix domain-containing protein</fullName>
    </submittedName>
</protein>
<proteinExistence type="predicted"/>
<gene>
    <name evidence="1" type="ORF">ACFO8Q_08365</name>
</gene>
<sequence length="128" mass="15118">MEHYTVVELATVLGVTDAALRQKIRANEIPFVKKDGKKSITTQDFENYLYENRCWNFEIPEWKVYENCKRPIKPQFTKIQGTLAVLKEYGITIEQRTLKRWIQTNQIKAYNLGGTYYIPIEILRKDLS</sequence>
<accession>A0ABV9PZK7</accession>
<dbReference type="EMBL" id="JBHSHC010000053">
    <property type="protein sequence ID" value="MFC4767376.1"/>
    <property type="molecule type" value="Genomic_DNA"/>
</dbReference>
<evidence type="ECO:0000313" key="2">
    <source>
        <dbReference type="Proteomes" id="UP001596002"/>
    </source>
</evidence>